<accession>A0ABT6S1Q8</accession>
<dbReference type="PANTHER" id="PTHR16305">
    <property type="entry name" value="TESTICULAR SOLUBLE ADENYLYL CYCLASE"/>
    <property type="match status" value="1"/>
</dbReference>
<protein>
    <submittedName>
        <fullName evidence="5">AAA family ATPase</fullName>
    </submittedName>
</protein>
<feature type="compositionally biased region" description="Low complexity" evidence="3">
    <location>
        <begin position="179"/>
        <end position="196"/>
    </location>
</feature>
<dbReference type="Gene3D" id="1.10.10.10">
    <property type="entry name" value="Winged helix-like DNA-binding domain superfamily/Winged helix DNA-binding domain"/>
    <property type="match status" value="1"/>
</dbReference>
<feature type="region of interest" description="Disordered" evidence="3">
    <location>
        <begin position="159"/>
        <end position="204"/>
    </location>
</feature>
<dbReference type="Pfam" id="PF00196">
    <property type="entry name" value="GerE"/>
    <property type="match status" value="1"/>
</dbReference>
<organism evidence="5 6">
    <name type="scientific">Streptomyces solicavernae</name>
    <dbReference type="NCBI Taxonomy" id="3043614"/>
    <lineage>
        <taxon>Bacteria</taxon>
        <taxon>Bacillati</taxon>
        <taxon>Actinomycetota</taxon>
        <taxon>Actinomycetes</taxon>
        <taxon>Kitasatosporales</taxon>
        <taxon>Streptomycetaceae</taxon>
        <taxon>Streptomyces</taxon>
    </lineage>
</organism>
<gene>
    <name evidence="5" type="ORF">QIS99_31145</name>
</gene>
<dbReference type="InterPro" id="IPR036388">
    <property type="entry name" value="WH-like_DNA-bd_sf"/>
</dbReference>
<feature type="compositionally biased region" description="Gly residues" evidence="3">
    <location>
        <begin position="164"/>
        <end position="178"/>
    </location>
</feature>
<evidence type="ECO:0000256" key="3">
    <source>
        <dbReference type="SAM" id="MobiDB-lite"/>
    </source>
</evidence>
<keyword evidence="2" id="KW-0067">ATP-binding</keyword>
<comment type="caution">
    <text evidence="5">The sequence shown here is derived from an EMBL/GenBank/DDBJ whole genome shotgun (WGS) entry which is preliminary data.</text>
</comment>
<dbReference type="RefSeq" id="WP_282517104.1">
    <property type="nucleotide sequence ID" value="NZ_JASCIR010000057.1"/>
</dbReference>
<name>A0ABT6S1Q8_9ACTN</name>
<dbReference type="Proteomes" id="UP001224661">
    <property type="component" value="Unassembled WGS sequence"/>
</dbReference>
<dbReference type="InterPro" id="IPR000792">
    <property type="entry name" value="Tscrpt_reg_LuxR_C"/>
</dbReference>
<evidence type="ECO:0000259" key="4">
    <source>
        <dbReference type="PROSITE" id="PS50043"/>
    </source>
</evidence>
<dbReference type="InterPro" id="IPR016032">
    <property type="entry name" value="Sig_transdc_resp-reg_C-effctor"/>
</dbReference>
<dbReference type="PRINTS" id="PR00038">
    <property type="entry name" value="HTHLUXR"/>
</dbReference>
<dbReference type="SUPFAM" id="SSF46894">
    <property type="entry name" value="C-terminal effector domain of the bipartite response regulators"/>
    <property type="match status" value="1"/>
</dbReference>
<evidence type="ECO:0000256" key="1">
    <source>
        <dbReference type="ARBA" id="ARBA00022741"/>
    </source>
</evidence>
<dbReference type="CDD" id="cd06170">
    <property type="entry name" value="LuxR_C_like"/>
    <property type="match status" value="1"/>
</dbReference>
<sequence>MNDRPEQQQRLIGRGAETAVLTRAVEEACAGRPGLLLVEGPAGIGKTALVEHVLRTAGDSCQVLRATGVSWETDLALGVAEQLLRAEGGGPGSVHETGRGLHARWSALQERAPLVVVVDAAHWADAESLRAVYSAVRRMTHERVLALLVARDTSDVLHAPGAPGPVGGAPGPVGGASGPEGAASGRPPRAPGPSDDGSPDHREPSAARLRTLEFLEGLRDDALRLAPFSPADVRDLAQATVGIALTPPAARRLCRHTGGNPRHAGQLLHELPRETWQDWRPELPAPARYAAAVRQRLDRCGAATRSLVETCSVVADETPLAHVAALAGLDDPLPSVDEACAAGLLTAAVGPGRLLLSFAHPLVRAAVLQAIGLTRRAALHEHAAAVARDPGDALAHRVAATTTADGALAAELDRHAAERASAGEWATAADLLVQASRLSTAVAEREDRLLRAVDAMIGAGDVPEAVGFADELESFRPSVLREVVLGYLAIMRGRPAEADAFLTRAFEECDPRLHPDLMARISQRRVLHALARWDGPELVRWARKALELADPTDPSAIESEAVLGLGLAGAGRPQDAVRAYEAAVSRLPGGAQPQRFQLGRGWVDLALDAPESARRRLEAAVPTGYNMGSTRISLWAQGWLARTQFALGVWDEALETVTSAAARLADVQIELARPLVHWTGAQIHALRGDWDLSDQHVNEAAAAPHQYEVMLLPACLARAQVFEARAEYERVLDALSPVCQLPSRESVDEPGFWPWPDVYANALVVTGRLDEADAFLAPHEERAAARGHRSALARLGVARGRLTGARGDIDGARDRFEEALVHLERLPLPYDRARVNFAYGQTLRRAGKRREADTVLHHARDLYVTLGARTYVDRCDRELQAGGVHAPRSGPSLAQLTPQEQAVARLVASGATNKQAAVELYISVKTVQYHLTNVYGKLGLRSRSELAARFREPGTPQ</sequence>
<dbReference type="Pfam" id="PF13191">
    <property type="entry name" value="AAA_16"/>
    <property type="match status" value="1"/>
</dbReference>
<evidence type="ECO:0000256" key="2">
    <source>
        <dbReference type="ARBA" id="ARBA00022840"/>
    </source>
</evidence>
<dbReference type="SUPFAM" id="SSF48452">
    <property type="entry name" value="TPR-like"/>
    <property type="match status" value="2"/>
</dbReference>
<evidence type="ECO:0000313" key="6">
    <source>
        <dbReference type="Proteomes" id="UP001224661"/>
    </source>
</evidence>
<feature type="domain" description="HTH luxR-type" evidence="4">
    <location>
        <begin position="889"/>
        <end position="954"/>
    </location>
</feature>
<dbReference type="SMART" id="SM00421">
    <property type="entry name" value="HTH_LUXR"/>
    <property type="match status" value="1"/>
</dbReference>
<dbReference type="EMBL" id="JASCIR010000057">
    <property type="protein sequence ID" value="MDI3390618.1"/>
    <property type="molecule type" value="Genomic_DNA"/>
</dbReference>
<dbReference type="PANTHER" id="PTHR16305:SF35">
    <property type="entry name" value="TRANSCRIPTIONAL ACTIVATOR DOMAIN"/>
    <property type="match status" value="1"/>
</dbReference>
<dbReference type="SUPFAM" id="SSF52540">
    <property type="entry name" value="P-loop containing nucleoside triphosphate hydrolases"/>
    <property type="match status" value="1"/>
</dbReference>
<dbReference type="Gene3D" id="1.25.40.10">
    <property type="entry name" value="Tetratricopeptide repeat domain"/>
    <property type="match status" value="2"/>
</dbReference>
<dbReference type="InterPro" id="IPR011990">
    <property type="entry name" value="TPR-like_helical_dom_sf"/>
</dbReference>
<evidence type="ECO:0000313" key="5">
    <source>
        <dbReference type="EMBL" id="MDI3390618.1"/>
    </source>
</evidence>
<dbReference type="PROSITE" id="PS50043">
    <property type="entry name" value="HTH_LUXR_2"/>
    <property type="match status" value="1"/>
</dbReference>
<keyword evidence="1" id="KW-0547">Nucleotide-binding</keyword>
<proteinExistence type="predicted"/>
<dbReference type="InterPro" id="IPR041664">
    <property type="entry name" value="AAA_16"/>
</dbReference>
<reference evidence="5 6" key="1">
    <citation type="submission" date="2023-05" db="EMBL/GenBank/DDBJ databases">
        <title>Draft genome sequence of Streptomyces sp. B-S-A8 isolated from a cave soil in Thailand.</title>
        <authorList>
            <person name="Chamroensaksri N."/>
            <person name="Muangham S."/>
        </authorList>
    </citation>
    <scope>NUCLEOTIDE SEQUENCE [LARGE SCALE GENOMIC DNA]</scope>
    <source>
        <strain evidence="5 6">B-S-A8</strain>
    </source>
</reference>
<dbReference type="InterPro" id="IPR027417">
    <property type="entry name" value="P-loop_NTPase"/>
</dbReference>
<dbReference type="Gene3D" id="3.40.50.300">
    <property type="entry name" value="P-loop containing nucleotide triphosphate hydrolases"/>
    <property type="match status" value="1"/>
</dbReference>
<keyword evidence="6" id="KW-1185">Reference proteome</keyword>